<dbReference type="GO" id="GO:0008137">
    <property type="term" value="F:NADH dehydrogenase (ubiquinone) activity"/>
    <property type="evidence" value="ECO:0007669"/>
    <property type="project" value="InterPro"/>
</dbReference>
<dbReference type="GO" id="GO:0003954">
    <property type="term" value="F:NADH dehydrogenase activity"/>
    <property type="evidence" value="ECO:0007669"/>
    <property type="project" value="TreeGrafter"/>
</dbReference>
<dbReference type="PANTHER" id="PTHR43507:SF1">
    <property type="entry name" value="NADH-UBIQUINONE OXIDOREDUCTASE CHAIN 4"/>
    <property type="match status" value="1"/>
</dbReference>
<accession>A0A2M8Q0C4</accession>
<keyword evidence="5 7" id="KW-0472">Membrane</keyword>
<feature type="transmembrane region" description="Helical" evidence="7">
    <location>
        <begin position="305"/>
        <end position="327"/>
    </location>
</feature>
<feature type="domain" description="NADH:quinone oxidoreductase/Mrp antiporter transmembrane" evidence="8">
    <location>
        <begin position="147"/>
        <end position="352"/>
    </location>
</feature>
<evidence type="ECO:0000256" key="1">
    <source>
        <dbReference type="ARBA" id="ARBA00004127"/>
    </source>
</evidence>
<feature type="transmembrane region" description="Helical" evidence="7">
    <location>
        <begin position="506"/>
        <end position="525"/>
    </location>
</feature>
<comment type="subcellular location">
    <subcellularLocation>
        <location evidence="1">Endomembrane system</location>
        <topology evidence="1">Multi-pass membrane protein</topology>
    </subcellularLocation>
    <subcellularLocation>
        <location evidence="6">Membrane</location>
        <topology evidence="6">Multi-pass membrane protein</topology>
    </subcellularLocation>
</comment>
<dbReference type="Pfam" id="PF00361">
    <property type="entry name" value="Proton_antipo_M"/>
    <property type="match status" value="2"/>
</dbReference>
<feature type="transmembrane region" description="Helical" evidence="7">
    <location>
        <begin position="242"/>
        <end position="264"/>
    </location>
</feature>
<evidence type="ECO:0000256" key="5">
    <source>
        <dbReference type="ARBA" id="ARBA00023136"/>
    </source>
</evidence>
<keyword evidence="3 6" id="KW-0812">Transmembrane</keyword>
<dbReference type="EMBL" id="PGTL01000002">
    <property type="protein sequence ID" value="PJF43250.1"/>
    <property type="molecule type" value="Genomic_DNA"/>
</dbReference>
<dbReference type="GO" id="GO:0012505">
    <property type="term" value="C:endomembrane system"/>
    <property type="evidence" value="ECO:0007669"/>
    <property type="project" value="UniProtKB-SubCell"/>
</dbReference>
<feature type="transmembrane region" description="Helical" evidence="7">
    <location>
        <begin position="334"/>
        <end position="357"/>
    </location>
</feature>
<evidence type="ECO:0000256" key="2">
    <source>
        <dbReference type="ARBA" id="ARBA00009025"/>
    </source>
</evidence>
<proteinExistence type="inferred from homology"/>
<dbReference type="Proteomes" id="UP000228947">
    <property type="component" value="Unassembled WGS sequence"/>
</dbReference>
<dbReference type="InterPro" id="IPR001750">
    <property type="entry name" value="ND/Mrp_TM"/>
</dbReference>
<dbReference type="NCBIfam" id="TIGR01972">
    <property type="entry name" value="NDH_I_M"/>
    <property type="match status" value="1"/>
</dbReference>
<feature type="transmembrane region" description="Helical" evidence="7">
    <location>
        <begin position="417"/>
        <end position="438"/>
    </location>
</feature>
<comment type="similarity">
    <text evidence="2">Belongs to the complex I subunit 4 family.</text>
</comment>
<name>A0A2M8Q0C4_9CHLR</name>
<dbReference type="GO" id="GO:0042773">
    <property type="term" value="P:ATP synthesis coupled electron transport"/>
    <property type="evidence" value="ECO:0007669"/>
    <property type="project" value="InterPro"/>
</dbReference>
<feature type="transmembrane region" description="Helical" evidence="7">
    <location>
        <begin position="276"/>
        <end position="299"/>
    </location>
</feature>
<gene>
    <name evidence="9" type="ORF">CUN50_00700</name>
</gene>
<evidence type="ECO:0000256" key="3">
    <source>
        <dbReference type="ARBA" id="ARBA00022692"/>
    </source>
</evidence>
<reference evidence="9 10" key="1">
    <citation type="submission" date="2017-11" db="EMBL/GenBank/DDBJ databases">
        <title>Evolution of Phototrophy in the Chloroflexi Phylum Driven by Horizontal Gene Transfer.</title>
        <authorList>
            <person name="Ward L.M."/>
            <person name="Hemp J."/>
            <person name="Shih P.M."/>
            <person name="Mcglynn S.E."/>
            <person name="Fischer W."/>
        </authorList>
    </citation>
    <scope>NUCLEOTIDE SEQUENCE [LARGE SCALE GENOMIC DNA]</scope>
    <source>
        <strain evidence="9">CP1_1M</strain>
    </source>
</reference>
<evidence type="ECO:0000256" key="4">
    <source>
        <dbReference type="ARBA" id="ARBA00022989"/>
    </source>
</evidence>
<feature type="transmembrane region" description="Helical" evidence="7">
    <location>
        <begin position="131"/>
        <end position="148"/>
    </location>
</feature>
<feature type="domain" description="NADH:quinone oxidoreductase/Mrp antiporter transmembrane" evidence="8">
    <location>
        <begin position="377"/>
        <end position="473"/>
    </location>
</feature>
<dbReference type="PANTHER" id="PTHR43507">
    <property type="entry name" value="NADH-UBIQUINONE OXIDOREDUCTASE CHAIN 4"/>
    <property type="match status" value="1"/>
</dbReference>
<evidence type="ECO:0000256" key="7">
    <source>
        <dbReference type="SAM" id="Phobius"/>
    </source>
</evidence>
<feature type="transmembrane region" description="Helical" evidence="7">
    <location>
        <begin position="6"/>
        <end position="23"/>
    </location>
</feature>
<evidence type="ECO:0000256" key="6">
    <source>
        <dbReference type="RuleBase" id="RU000320"/>
    </source>
</evidence>
<sequence length="540" mass="58259">MTLDFLSLLTFLPMIGAGVVMLLPRSQKNLARIVALAFSLVVLGMAIALFGAYANGTCPEGNLPQEMRTAAANAPFSFACQHVAEFFPLLNSKWHVGVDGLSVALILLAAVLTPLAILISFEVNDHVHEHMALFLFLEMGVIGLFVALDLIIFFIFWEIGLVPMFFLISYWGGKDRQYASFKFFLYTMAGSLGLLLSLQLIGIMAGTMDIPTLLATFPRGLNAAGQPLEFPFGADLSLVKGLIFAAFFVAFAIKVPIFPFHTWLPDAHTEAPTAGSMLLAGILLKLGAYGFLRLVVPLFPAEAQAFAPFLAALAVGGIIFGALAAWGMNDFKRLVAYSSVNHMGFVVLGIAAFAAVYNGLLTGASFENSAIVQRSVTMATNGAVLQMFTHGLSSAGMFLLVGALYHKAHTRDLREFGGLFALAPFYGGLLIFTSMASLGLPGLAGFVSEFQVIAGSWWIFPFWVAIAMIGLFLTGAYILKGIRAVLYGPTNTHWRGHALEIEFREVLAIAPLVVLILITGLYPNWIVEIINQTVTRLLGS</sequence>
<protein>
    <submittedName>
        <fullName evidence="9">Oxidoreductase</fullName>
    </submittedName>
</protein>
<feature type="transmembrane region" description="Helical" evidence="7">
    <location>
        <begin position="458"/>
        <end position="479"/>
    </location>
</feature>
<dbReference type="GO" id="GO:0016020">
    <property type="term" value="C:membrane"/>
    <property type="evidence" value="ECO:0007669"/>
    <property type="project" value="UniProtKB-SubCell"/>
</dbReference>
<feature type="transmembrane region" description="Helical" evidence="7">
    <location>
        <begin position="183"/>
        <end position="205"/>
    </location>
</feature>
<feature type="transmembrane region" description="Helical" evidence="7">
    <location>
        <begin position="100"/>
        <end position="119"/>
    </location>
</feature>
<evidence type="ECO:0000259" key="8">
    <source>
        <dbReference type="Pfam" id="PF00361"/>
    </source>
</evidence>
<feature type="transmembrane region" description="Helical" evidence="7">
    <location>
        <begin position="383"/>
        <end position="405"/>
    </location>
</feature>
<comment type="caution">
    <text evidence="9">The sequence shown here is derived from an EMBL/GenBank/DDBJ whole genome shotgun (WGS) entry which is preliminary data.</text>
</comment>
<dbReference type="GO" id="GO:0048039">
    <property type="term" value="F:ubiquinone binding"/>
    <property type="evidence" value="ECO:0007669"/>
    <property type="project" value="TreeGrafter"/>
</dbReference>
<evidence type="ECO:0000313" key="10">
    <source>
        <dbReference type="Proteomes" id="UP000228947"/>
    </source>
</evidence>
<evidence type="ECO:0000313" key="9">
    <source>
        <dbReference type="EMBL" id="PJF43250.1"/>
    </source>
</evidence>
<keyword evidence="4 7" id="KW-1133">Transmembrane helix</keyword>
<dbReference type="PRINTS" id="PR01437">
    <property type="entry name" value="NUOXDRDTASE4"/>
</dbReference>
<feature type="transmembrane region" description="Helical" evidence="7">
    <location>
        <begin position="30"/>
        <end position="54"/>
    </location>
</feature>
<dbReference type="GO" id="GO:0015990">
    <property type="term" value="P:electron transport coupled proton transport"/>
    <property type="evidence" value="ECO:0007669"/>
    <property type="project" value="TreeGrafter"/>
</dbReference>
<organism evidence="9 10">
    <name type="scientific">Candidatus Thermofonsia Clade 1 bacterium</name>
    <dbReference type="NCBI Taxonomy" id="2364210"/>
    <lineage>
        <taxon>Bacteria</taxon>
        <taxon>Bacillati</taxon>
        <taxon>Chloroflexota</taxon>
        <taxon>Candidatus Thermofontia</taxon>
        <taxon>Candidatus Thermofonsia Clade 1</taxon>
    </lineage>
</organism>
<dbReference type="AlphaFoldDB" id="A0A2M8Q0C4"/>
<feature type="transmembrane region" description="Helical" evidence="7">
    <location>
        <begin position="154"/>
        <end position="171"/>
    </location>
</feature>
<dbReference type="InterPro" id="IPR010227">
    <property type="entry name" value="NADH_Q_OxRdtase_chainM/4"/>
</dbReference>
<dbReference type="InterPro" id="IPR003918">
    <property type="entry name" value="NADH_UbQ_OxRdtase"/>
</dbReference>